<evidence type="ECO:0000313" key="2">
    <source>
        <dbReference type="EMBL" id="SDI77452.1"/>
    </source>
</evidence>
<comment type="similarity">
    <text evidence="1">Belongs to the ComF/GntX family.</text>
</comment>
<dbReference type="OrthoDB" id="9779910at2"/>
<dbReference type="SUPFAM" id="SSF53271">
    <property type="entry name" value="PRTase-like"/>
    <property type="match status" value="1"/>
</dbReference>
<dbReference type="InterPro" id="IPR000836">
    <property type="entry name" value="PRTase_dom"/>
</dbReference>
<dbReference type="STRING" id="1174501.SAMN05216192_10890"/>
<dbReference type="PANTHER" id="PTHR47505:SF1">
    <property type="entry name" value="DNA UTILIZATION PROTEIN YHGH"/>
    <property type="match status" value="1"/>
</dbReference>
<dbReference type="Gene3D" id="3.40.50.2020">
    <property type="match status" value="1"/>
</dbReference>
<dbReference type="InterPro" id="IPR051910">
    <property type="entry name" value="ComF/GntX_DNA_util-trans"/>
</dbReference>
<evidence type="ECO:0000256" key="1">
    <source>
        <dbReference type="ARBA" id="ARBA00008007"/>
    </source>
</evidence>
<dbReference type="AlphaFoldDB" id="A0A1G8NBA4"/>
<keyword evidence="3" id="KW-1185">Reference proteome</keyword>
<dbReference type="CDD" id="cd06223">
    <property type="entry name" value="PRTases_typeI"/>
    <property type="match status" value="1"/>
</dbReference>
<proteinExistence type="inferred from homology"/>
<dbReference type="InterPro" id="IPR029057">
    <property type="entry name" value="PRTase-like"/>
</dbReference>
<reference evidence="3" key="1">
    <citation type="submission" date="2016-10" db="EMBL/GenBank/DDBJ databases">
        <authorList>
            <person name="Varghese N."/>
            <person name="Submissions S."/>
        </authorList>
    </citation>
    <scope>NUCLEOTIDE SEQUENCE [LARGE SCALE GENOMIC DNA]</scope>
    <source>
        <strain evidence="3">CGMCC 1.11012</strain>
    </source>
</reference>
<gene>
    <name evidence="2" type="ORF">SAMN05216192_10890</name>
</gene>
<dbReference type="EMBL" id="FNDX01000008">
    <property type="protein sequence ID" value="SDI77452.1"/>
    <property type="molecule type" value="Genomic_DNA"/>
</dbReference>
<dbReference type="Proteomes" id="UP000199050">
    <property type="component" value="Unassembled WGS sequence"/>
</dbReference>
<evidence type="ECO:0000313" key="3">
    <source>
        <dbReference type="Proteomes" id="UP000199050"/>
    </source>
</evidence>
<protein>
    <submittedName>
        <fullName evidence="2">Predicted amidophosphoribosyltransferases</fullName>
    </submittedName>
</protein>
<organism evidence="2 3">
    <name type="scientific">Paenibacillus typhae</name>
    <dbReference type="NCBI Taxonomy" id="1174501"/>
    <lineage>
        <taxon>Bacteria</taxon>
        <taxon>Bacillati</taxon>
        <taxon>Bacillota</taxon>
        <taxon>Bacilli</taxon>
        <taxon>Bacillales</taxon>
        <taxon>Paenibacillaceae</taxon>
        <taxon>Paenibacillus</taxon>
    </lineage>
</organism>
<keyword evidence="2" id="KW-0808">Transferase</keyword>
<name>A0A1G8NBA4_9BACL</name>
<dbReference type="PANTHER" id="PTHR47505">
    <property type="entry name" value="DNA UTILIZATION PROTEIN YHGH"/>
    <property type="match status" value="1"/>
</dbReference>
<keyword evidence="2" id="KW-0328">Glycosyltransferase</keyword>
<dbReference type="RefSeq" id="WP_090713909.1">
    <property type="nucleotide sequence ID" value="NZ_CBCSKY010000006.1"/>
</dbReference>
<sequence length="289" mass="32571">MNPLNDWINGIRSLLAPAMICCLICSKNGRPSAGLPGICTGCEAGIPWIRQPRCQKCGRHTGCPDCNRSGQSAPILYNRSAVAYTPVMRELLGRYKYRGHERLAPLLGLMLDRAYIQLKAYIDHPQNFTQVQSRQLPEHHFLRKKRANPASLWHADLLVPVPVSDSRLMERGFNQAERLADVLSRVRRIPQLPLLVRTHHTGKQSFKSRAERIADMKYAFAANSDNSVKAQFNSWLSQVKAPGRPLQILIIDDIYTTGSTIRACAEAVQLMCASHRRDAEIYSLTWARS</sequence>
<accession>A0A1G8NBA4</accession>
<dbReference type="GO" id="GO:0016757">
    <property type="term" value="F:glycosyltransferase activity"/>
    <property type="evidence" value="ECO:0007669"/>
    <property type="project" value="UniProtKB-KW"/>
</dbReference>